<accession>A0ABN6NAS0</accession>
<evidence type="ECO:0000259" key="6">
    <source>
        <dbReference type="Pfam" id="PF00724"/>
    </source>
</evidence>
<organism evidence="7 8">
    <name type="scientific">Anaeromyxobacter paludicola</name>
    <dbReference type="NCBI Taxonomy" id="2918171"/>
    <lineage>
        <taxon>Bacteria</taxon>
        <taxon>Pseudomonadati</taxon>
        <taxon>Myxococcota</taxon>
        <taxon>Myxococcia</taxon>
        <taxon>Myxococcales</taxon>
        <taxon>Cystobacterineae</taxon>
        <taxon>Anaeromyxobacteraceae</taxon>
        <taxon>Anaeromyxobacter</taxon>
    </lineage>
</organism>
<dbReference type="InterPro" id="IPR013785">
    <property type="entry name" value="Aldolase_TIM"/>
</dbReference>
<proteinExistence type="predicted"/>
<keyword evidence="5" id="KW-0560">Oxidoreductase</keyword>
<dbReference type="PANTHER" id="PTHR43303:SF4">
    <property type="entry name" value="NADPH DEHYDROGENASE C23G7.10C-RELATED"/>
    <property type="match status" value="1"/>
</dbReference>
<dbReference type="EMBL" id="AP025592">
    <property type="protein sequence ID" value="BDG10347.1"/>
    <property type="molecule type" value="Genomic_DNA"/>
</dbReference>
<dbReference type="CDD" id="cd02932">
    <property type="entry name" value="OYE_YqiM_FMN"/>
    <property type="match status" value="1"/>
</dbReference>
<dbReference type="InterPro" id="IPR044152">
    <property type="entry name" value="YqjM-like"/>
</dbReference>
<sequence length="352" mass="37958">MNLFSPLKLRELTLRNRVGMSPMCQYSAEAGRANDWHLVHLGSRAVGGAGLVIFEATAVTPEGRISPADLGLWEDAQIEPLARIVRLVESHGAASCLQLAHAGRKASTRVPWEGEGAVPEAQGGWKVVAPSPVRFSDDYPSPAALDEAGIRRVVDAFAAAAGRARQAGFRSVEVHAAHGYLLHQFLSPLSNLRKDGYGGSFENRIRLTLEVARAVREAWPRELPVFIRISATDWAAGGWDLAQSVALAKALEGTVDLVDVSSGGLVPNAAISVGPGYQATFAEQIRREAGVATASVGMITSPAQADHIIRSGQADLVLLARELLRDPYWTLRAARELRQEGPWPKQYLRASR</sequence>
<dbReference type="InterPro" id="IPR001155">
    <property type="entry name" value="OxRdtase_FMN_N"/>
</dbReference>
<dbReference type="Gene3D" id="3.20.20.70">
    <property type="entry name" value="Aldolase class I"/>
    <property type="match status" value="1"/>
</dbReference>
<evidence type="ECO:0000256" key="2">
    <source>
        <dbReference type="ARBA" id="ARBA00022630"/>
    </source>
</evidence>
<gene>
    <name evidence="7" type="ORF">AMPC_34600</name>
</gene>
<evidence type="ECO:0000256" key="3">
    <source>
        <dbReference type="ARBA" id="ARBA00022643"/>
    </source>
</evidence>
<protein>
    <submittedName>
        <fullName evidence="7">FMN oxidoreductase</fullName>
    </submittedName>
</protein>
<keyword evidence="2" id="KW-0285">Flavoprotein</keyword>
<evidence type="ECO:0000256" key="5">
    <source>
        <dbReference type="ARBA" id="ARBA00023002"/>
    </source>
</evidence>
<dbReference type="RefSeq" id="WP_248342797.1">
    <property type="nucleotide sequence ID" value="NZ_AP025592.1"/>
</dbReference>
<keyword evidence="3" id="KW-0288">FMN</keyword>
<dbReference type="Pfam" id="PF00724">
    <property type="entry name" value="Oxidored_FMN"/>
    <property type="match status" value="1"/>
</dbReference>
<feature type="domain" description="NADH:flavin oxidoreductase/NADH oxidase N-terminal" evidence="6">
    <location>
        <begin position="2"/>
        <end position="339"/>
    </location>
</feature>
<dbReference type="PANTHER" id="PTHR43303">
    <property type="entry name" value="NADPH DEHYDROGENASE C23G7.10C-RELATED"/>
    <property type="match status" value="1"/>
</dbReference>
<dbReference type="SUPFAM" id="SSF51395">
    <property type="entry name" value="FMN-linked oxidoreductases"/>
    <property type="match status" value="1"/>
</dbReference>
<evidence type="ECO:0000313" key="8">
    <source>
        <dbReference type="Proteomes" id="UP001162734"/>
    </source>
</evidence>
<keyword evidence="4" id="KW-0521">NADP</keyword>
<dbReference type="Proteomes" id="UP001162734">
    <property type="component" value="Chromosome"/>
</dbReference>
<keyword evidence="8" id="KW-1185">Reference proteome</keyword>
<reference evidence="8" key="1">
    <citation type="journal article" date="2022" name="Int. J. Syst. Evol. Microbiol.">
        <title>Anaeromyxobacter oryzae sp. nov., Anaeromyxobacter diazotrophicus sp. nov. and Anaeromyxobacter paludicola sp. nov., isolated from paddy soils.</title>
        <authorList>
            <person name="Itoh H."/>
            <person name="Xu Z."/>
            <person name="Mise K."/>
            <person name="Masuda Y."/>
            <person name="Ushijima N."/>
            <person name="Hayakawa C."/>
            <person name="Shiratori Y."/>
            <person name="Senoo K."/>
        </authorList>
    </citation>
    <scope>NUCLEOTIDE SEQUENCE [LARGE SCALE GENOMIC DNA]</scope>
    <source>
        <strain evidence="8">Red630</strain>
    </source>
</reference>
<name>A0ABN6NAS0_9BACT</name>
<evidence type="ECO:0000256" key="1">
    <source>
        <dbReference type="ARBA" id="ARBA00001917"/>
    </source>
</evidence>
<evidence type="ECO:0000256" key="4">
    <source>
        <dbReference type="ARBA" id="ARBA00022857"/>
    </source>
</evidence>
<evidence type="ECO:0000313" key="7">
    <source>
        <dbReference type="EMBL" id="BDG10347.1"/>
    </source>
</evidence>
<comment type="cofactor">
    <cofactor evidence="1">
        <name>FMN</name>
        <dbReference type="ChEBI" id="CHEBI:58210"/>
    </cofactor>
</comment>